<dbReference type="PANTHER" id="PTHR11394:SF159">
    <property type="entry name" value="TASTE RECEPTOR TYPE 2"/>
    <property type="match status" value="1"/>
</dbReference>
<dbReference type="EMBL" id="WNYA01016017">
    <property type="protein sequence ID" value="KAG8539157.1"/>
    <property type="molecule type" value="Genomic_DNA"/>
</dbReference>
<dbReference type="Gene3D" id="1.20.1070.10">
    <property type="entry name" value="Rhodopsin 7-helix transmembrane proteins"/>
    <property type="match status" value="1"/>
</dbReference>
<dbReference type="AlphaFoldDB" id="A0AAV6YPH2"/>
<organism evidence="14 15">
    <name type="scientific">Engystomops pustulosus</name>
    <name type="common">Tungara frog</name>
    <name type="synonym">Physalaemus pustulosus</name>
    <dbReference type="NCBI Taxonomy" id="76066"/>
    <lineage>
        <taxon>Eukaryota</taxon>
        <taxon>Metazoa</taxon>
        <taxon>Chordata</taxon>
        <taxon>Craniata</taxon>
        <taxon>Vertebrata</taxon>
        <taxon>Euteleostomi</taxon>
        <taxon>Amphibia</taxon>
        <taxon>Batrachia</taxon>
        <taxon>Anura</taxon>
        <taxon>Neobatrachia</taxon>
        <taxon>Hyloidea</taxon>
        <taxon>Leptodactylidae</taxon>
        <taxon>Leiuperinae</taxon>
        <taxon>Engystomops</taxon>
    </lineage>
</organism>
<comment type="subcellular location">
    <subcellularLocation>
        <location evidence="1 12">Membrane</location>
        <topology evidence="1 12">Multi-pass membrane protein</topology>
    </subcellularLocation>
</comment>
<gene>
    <name evidence="14" type="ORF">GDO81_021335</name>
</gene>
<keyword evidence="15" id="KW-1185">Reference proteome</keyword>
<keyword evidence="8 12" id="KW-0472">Membrane</keyword>
<evidence type="ECO:0000256" key="2">
    <source>
        <dbReference type="ARBA" id="ARBA00007376"/>
    </source>
</evidence>
<evidence type="ECO:0000256" key="11">
    <source>
        <dbReference type="RuleBase" id="RU004423"/>
    </source>
</evidence>
<dbReference type="GO" id="GO:0033038">
    <property type="term" value="F:bitter taste receptor activity"/>
    <property type="evidence" value="ECO:0007669"/>
    <property type="project" value="InterPro"/>
</dbReference>
<evidence type="ECO:0000313" key="15">
    <source>
        <dbReference type="Proteomes" id="UP000824782"/>
    </source>
</evidence>
<evidence type="ECO:0000256" key="10">
    <source>
        <dbReference type="ARBA" id="ARBA00023224"/>
    </source>
</evidence>
<evidence type="ECO:0000256" key="6">
    <source>
        <dbReference type="ARBA" id="ARBA00022989"/>
    </source>
</evidence>
<accession>A0AAV6YPH2</accession>
<evidence type="ECO:0000256" key="8">
    <source>
        <dbReference type="ARBA" id="ARBA00023136"/>
    </source>
</evidence>
<keyword evidence="10 12" id="KW-0807">Transducer</keyword>
<evidence type="ECO:0000256" key="3">
    <source>
        <dbReference type="ARBA" id="ARBA00022480"/>
    </source>
</evidence>
<name>A0AAV6YPH2_ENGPU</name>
<evidence type="ECO:0000256" key="5">
    <source>
        <dbReference type="ARBA" id="ARBA00022692"/>
    </source>
</evidence>
<protein>
    <recommendedName>
        <fullName evidence="12">Taste receptor type 2</fullName>
    </recommendedName>
</protein>
<keyword evidence="7 12" id="KW-0297">G-protein coupled receptor</keyword>
<dbReference type="GO" id="GO:0004930">
    <property type="term" value="F:G protein-coupled receptor activity"/>
    <property type="evidence" value="ECO:0007669"/>
    <property type="project" value="UniProtKB-KW"/>
</dbReference>
<dbReference type="GO" id="GO:0016020">
    <property type="term" value="C:membrane"/>
    <property type="evidence" value="ECO:0007669"/>
    <property type="project" value="UniProtKB-SubCell"/>
</dbReference>
<dbReference type="InterPro" id="IPR007960">
    <property type="entry name" value="TAS2R"/>
</dbReference>
<feature type="transmembrane region" description="Helical" evidence="13">
    <location>
        <begin position="77"/>
        <end position="98"/>
    </location>
</feature>
<evidence type="ECO:0000256" key="4">
    <source>
        <dbReference type="ARBA" id="ARBA00022606"/>
    </source>
</evidence>
<sequence>MIIPENPLIYVIIVTLIIPLPGNIFIIVVNIQDYFKNRRLLLSDHLMIGLSVFNLLHELLDTVVFTSKFFEENTTYGYMYLNMCSVTFSSLLSIHFCLKIVNIHHWFYIGLQRRFSKLLPWPLMTVISGYFFLSLYSVLEIKPGCLLNTTSSDFSLNLSPRCSWSLLILMICSGLCTVLCTVSALTILISLLKHMKRIQENTEGSRSPNMDAHIRAVKTITVLLVANIVIFISLLWNNLLFTWNETTWTYLFNVLIPICHIFSCYSLIKGTKKLDMALAKILQHCPFLTRRN</sequence>
<feature type="transmembrane region" description="Helical" evidence="13">
    <location>
        <begin position="248"/>
        <end position="268"/>
    </location>
</feature>
<keyword evidence="4 12" id="KW-0716">Sensory transduction</keyword>
<reference evidence="14" key="1">
    <citation type="thesis" date="2020" institute="ProQuest LLC" country="789 East Eisenhower Parkway, Ann Arbor, MI, USA">
        <title>Comparative Genomics and Chromosome Evolution.</title>
        <authorList>
            <person name="Mudd A.B."/>
        </authorList>
    </citation>
    <scope>NUCLEOTIDE SEQUENCE</scope>
    <source>
        <strain evidence="14">237g6f4</strain>
        <tissue evidence="14">Blood</tissue>
    </source>
</reference>
<comment type="similarity">
    <text evidence="2 11">Belongs to the G-protein coupled receptor T2R family.</text>
</comment>
<keyword evidence="3 12" id="KW-0919">Taste</keyword>
<dbReference type="Pfam" id="PF05296">
    <property type="entry name" value="TAS2R"/>
    <property type="match status" value="1"/>
</dbReference>
<feature type="transmembrane region" description="Helical" evidence="13">
    <location>
        <begin position="164"/>
        <end position="192"/>
    </location>
</feature>
<dbReference type="PANTHER" id="PTHR11394">
    <property type="entry name" value="TASTE RECEPTOR TYPE 2"/>
    <property type="match status" value="1"/>
</dbReference>
<comment type="caution">
    <text evidence="14">The sequence shown here is derived from an EMBL/GenBank/DDBJ whole genome shotgun (WGS) entry which is preliminary data.</text>
</comment>
<evidence type="ECO:0000256" key="1">
    <source>
        <dbReference type="ARBA" id="ARBA00004141"/>
    </source>
</evidence>
<proteinExistence type="inferred from homology"/>
<keyword evidence="6 13" id="KW-1133">Transmembrane helix</keyword>
<dbReference type="SUPFAM" id="SSF81321">
    <property type="entry name" value="Family A G protein-coupled receptor-like"/>
    <property type="match status" value="1"/>
</dbReference>
<evidence type="ECO:0000313" key="14">
    <source>
        <dbReference type="EMBL" id="KAG8539157.1"/>
    </source>
</evidence>
<evidence type="ECO:0000256" key="13">
    <source>
        <dbReference type="SAM" id="Phobius"/>
    </source>
</evidence>
<evidence type="ECO:0000256" key="7">
    <source>
        <dbReference type="ARBA" id="ARBA00023040"/>
    </source>
</evidence>
<feature type="transmembrane region" description="Helical" evidence="13">
    <location>
        <begin position="118"/>
        <end position="139"/>
    </location>
</feature>
<evidence type="ECO:0000256" key="12">
    <source>
        <dbReference type="RuleBase" id="RU004424"/>
    </source>
</evidence>
<feature type="transmembrane region" description="Helical" evidence="13">
    <location>
        <begin position="216"/>
        <end position="236"/>
    </location>
</feature>
<evidence type="ECO:0000256" key="9">
    <source>
        <dbReference type="ARBA" id="ARBA00023170"/>
    </source>
</evidence>
<keyword evidence="5 12" id="KW-0812">Transmembrane</keyword>
<keyword evidence="9 12" id="KW-0675">Receptor</keyword>
<feature type="transmembrane region" description="Helical" evidence="13">
    <location>
        <begin position="6"/>
        <end position="28"/>
    </location>
</feature>
<dbReference type="Proteomes" id="UP000824782">
    <property type="component" value="Unassembled WGS sequence"/>
</dbReference>